<evidence type="ECO:0000313" key="2">
    <source>
        <dbReference type="EMBL" id="KKS05212.1"/>
    </source>
</evidence>
<keyword evidence="1" id="KW-1133">Transmembrane helix</keyword>
<protein>
    <submittedName>
        <fullName evidence="2">Uncharacterized protein</fullName>
    </submittedName>
</protein>
<dbReference type="EMBL" id="LCBE01000001">
    <property type="protein sequence ID" value="KKS05212.1"/>
    <property type="molecule type" value="Genomic_DNA"/>
</dbReference>
<evidence type="ECO:0000256" key="1">
    <source>
        <dbReference type="SAM" id="Phobius"/>
    </source>
</evidence>
<accession>A0A0G0VZT3</accession>
<reference evidence="2 3" key="1">
    <citation type="journal article" date="2015" name="Nature">
        <title>rRNA introns, odd ribosomes, and small enigmatic genomes across a large radiation of phyla.</title>
        <authorList>
            <person name="Brown C.T."/>
            <person name="Hug L.A."/>
            <person name="Thomas B.C."/>
            <person name="Sharon I."/>
            <person name="Castelle C.J."/>
            <person name="Singh A."/>
            <person name="Wilkins M.J."/>
            <person name="Williams K.H."/>
            <person name="Banfield J.F."/>
        </authorList>
    </citation>
    <scope>NUCLEOTIDE SEQUENCE [LARGE SCALE GENOMIC DNA]</scope>
</reference>
<name>A0A0G0VZT3_9BACT</name>
<proteinExistence type="predicted"/>
<keyword evidence="1" id="KW-0472">Membrane</keyword>
<dbReference type="Proteomes" id="UP000034236">
    <property type="component" value="Unassembled WGS sequence"/>
</dbReference>
<sequence length="141" mass="15285">MIPKIRNIIIFVIIAGIFVLIYVFFIKSSPDQGSLVLSPSNTSLPDANNLPADINIQNPTSLVARDFLTLLLNVKNIKLNDAVFSDPAFINLHDTPINLIPDGTEGRPNPFAQFGAENISAPLDVSNVPNTIPNNQTPIVP</sequence>
<organism evidence="2 3">
    <name type="scientific">Candidatus Nomurabacteria bacterium GW2011_GWA2_41_25</name>
    <dbReference type="NCBI Taxonomy" id="1618736"/>
    <lineage>
        <taxon>Bacteria</taxon>
        <taxon>Candidatus Nomuraibacteriota</taxon>
    </lineage>
</organism>
<comment type="caution">
    <text evidence="2">The sequence shown here is derived from an EMBL/GenBank/DDBJ whole genome shotgun (WGS) entry which is preliminary data.</text>
</comment>
<dbReference type="AlphaFoldDB" id="A0A0G0VZT3"/>
<keyword evidence="1" id="KW-0812">Transmembrane</keyword>
<gene>
    <name evidence="2" type="ORF">UU58_C0001G0072</name>
</gene>
<feature type="transmembrane region" description="Helical" evidence="1">
    <location>
        <begin position="7"/>
        <end position="25"/>
    </location>
</feature>
<evidence type="ECO:0000313" key="3">
    <source>
        <dbReference type="Proteomes" id="UP000034236"/>
    </source>
</evidence>